<feature type="transmembrane region" description="Helical" evidence="1">
    <location>
        <begin position="628"/>
        <end position="648"/>
    </location>
</feature>
<keyword evidence="1" id="KW-0472">Membrane</keyword>
<dbReference type="AlphaFoldDB" id="A0A8J2IP65"/>
<keyword evidence="3" id="KW-1185">Reference proteome</keyword>
<feature type="transmembrane region" description="Helical" evidence="1">
    <location>
        <begin position="465"/>
        <end position="486"/>
    </location>
</feature>
<dbReference type="EMBL" id="CAJRGZ010000030">
    <property type="protein sequence ID" value="CAG5186312.1"/>
    <property type="molecule type" value="Genomic_DNA"/>
</dbReference>
<sequence length="651" mass="73638">MSEPTNTKTPTPSNPSSLKPRYEIRKLESKHIPWATAILAHSHGFHSSVWQYIWPDRALGRWTLTGAKQMEYLVEHQINSGLSYGVFDTEYKFKTKEAEDVGGKLFWDVNEPEENSVEQSQGRKAEGMRLLRQMDFPLVSIALSYDGFNGLDPARMGPLLESLPEFSLLYGTLEKRDPRDPSEWKATAPGQLVGRGGQALIAFISWRIFARYVTTSMEVTPVTFGTYRTIFLPNGGLFIAIPRMIRDFVTCHGLHSKIAMVFMVYTMAFTFVYPTLASAMTGYSANVEAFIRTIPGDYVPLTSFGYVFFIIHDGSRIDQGEDYLVTGLRNIPGKYQPDSSSYGMINSDFGRCFSWYGQEYHSDCEMQLNVSDYALEYGLNGQNTSNSTFGGRFLQPPILNISAPFLERDPSRSERFIGQSRPDFHPIDDKSKVLWGYDDRTYHLDYMAKHGQCQAVSDYKWGFSYVQLFIMIILHLIWTSGLYIMWLRAYMIMKRRGRGKEDVAGEHKAVFELAAAMREQMNEPTKEEGDDASTFTEATLRRRITKDLRGGSISYTTPLLPNGESSEEMSVRAWIKSYKLSILAMVACVAAMVFDVLYLLEMSCIVLLPLPGVLAVALYIGSTRKSRIVLSVWIFLLVTIPTQVGLSIGTH</sequence>
<protein>
    <submittedName>
        <fullName evidence="2">Uncharacterized protein</fullName>
    </submittedName>
</protein>
<accession>A0A8J2IP65</accession>
<dbReference type="OrthoDB" id="3903561at2759"/>
<organism evidence="2 3">
    <name type="scientific">Alternaria atra</name>
    <dbReference type="NCBI Taxonomy" id="119953"/>
    <lineage>
        <taxon>Eukaryota</taxon>
        <taxon>Fungi</taxon>
        <taxon>Dikarya</taxon>
        <taxon>Ascomycota</taxon>
        <taxon>Pezizomycotina</taxon>
        <taxon>Dothideomycetes</taxon>
        <taxon>Pleosporomycetidae</taxon>
        <taxon>Pleosporales</taxon>
        <taxon>Pleosporineae</taxon>
        <taxon>Pleosporaceae</taxon>
        <taxon>Alternaria</taxon>
        <taxon>Alternaria sect. Ulocladioides</taxon>
    </lineage>
</organism>
<proteinExistence type="predicted"/>
<reference evidence="2" key="1">
    <citation type="submission" date="2021-05" db="EMBL/GenBank/DDBJ databases">
        <authorList>
            <person name="Stam R."/>
        </authorList>
    </citation>
    <scope>NUCLEOTIDE SEQUENCE</scope>
    <source>
        <strain evidence="2">CS162</strain>
    </source>
</reference>
<evidence type="ECO:0000313" key="2">
    <source>
        <dbReference type="EMBL" id="CAG5186312.1"/>
    </source>
</evidence>
<dbReference type="RefSeq" id="XP_043175126.1">
    <property type="nucleotide sequence ID" value="XM_043319191.1"/>
</dbReference>
<name>A0A8J2IP65_9PLEO</name>
<comment type="caution">
    <text evidence="2">The sequence shown here is derived from an EMBL/GenBank/DDBJ whole genome shotgun (WGS) entry which is preliminary data.</text>
</comment>
<evidence type="ECO:0000256" key="1">
    <source>
        <dbReference type="SAM" id="Phobius"/>
    </source>
</evidence>
<evidence type="ECO:0000313" key="3">
    <source>
        <dbReference type="Proteomes" id="UP000676310"/>
    </source>
</evidence>
<feature type="transmembrane region" description="Helical" evidence="1">
    <location>
        <begin position="605"/>
        <end position="621"/>
    </location>
</feature>
<keyword evidence="1" id="KW-1133">Transmembrane helix</keyword>
<dbReference type="Proteomes" id="UP000676310">
    <property type="component" value="Unassembled WGS sequence"/>
</dbReference>
<gene>
    <name evidence="2" type="ORF">ALTATR162_LOCUS11549</name>
</gene>
<dbReference type="GeneID" id="67011833"/>
<keyword evidence="1" id="KW-0812">Transmembrane</keyword>
<feature type="transmembrane region" description="Helical" evidence="1">
    <location>
        <begin position="580"/>
        <end position="599"/>
    </location>
</feature>